<evidence type="ECO:0000313" key="1">
    <source>
        <dbReference type="EMBL" id="QIQ03998.1"/>
    </source>
</evidence>
<dbReference type="RefSeq" id="WP_167030913.1">
    <property type="nucleotide sequence ID" value="NZ_CP050177.1"/>
</dbReference>
<accession>A0A6G9H0E4</accession>
<sequence>MPHTTAKTASLVRAGFTGEVPATALPGIDRSGGLGLDQCTPEQTELRALLALACFNHGTLTAPRLRWRVGQIGAYDPVVSPRFDHLVLIVDACDNVALRLVGSSTDPHIAGMRVEERLGHHLWRLRHLPSGAQMYVSERNAFSSSQRRAQRLPNLRRRLSVEEPLTADEQDRLAAVPRISPSMKRLLAGIWVRMSLRDPDGSFDLGGWCTDPLRRTVERARRAPSSRLWGHEERWDLEWRGYPFPTDLIAALTHPAAGIEGVTVDRTSTHSWLVRLGDAELHLHDEEL</sequence>
<proteinExistence type="predicted"/>
<keyword evidence="2" id="KW-1185">Reference proteome</keyword>
<dbReference type="AlphaFoldDB" id="A0A6G9H0E4"/>
<evidence type="ECO:0000313" key="2">
    <source>
        <dbReference type="Proteomes" id="UP000501179"/>
    </source>
</evidence>
<gene>
    <name evidence="1" type="ORF">HA039_18225</name>
</gene>
<name>A0A6G9H0E4_9ACTN</name>
<dbReference type="EMBL" id="CP050177">
    <property type="protein sequence ID" value="QIQ03998.1"/>
    <property type="molecule type" value="Genomic_DNA"/>
</dbReference>
<dbReference type="KEGG" id="slia:HA039_18225"/>
<organism evidence="1 2">
    <name type="scientific">Streptomyces liangshanensis</name>
    <dbReference type="NCBI Taxonomy" id="2717324"/>
    <lineage>
        <taxon>Bacteria</taxon>
        <taxon>Bacillati</taxon>
        <taxon>Actinomycetota</taxon>
        <taxon>Actinomycetes</taxon>
        <taxon>Kitasatosporales</taxon>
        <taxon>Streptomycetaceae</taxon>
        <taxon>Streptomyces</taxon>
    </lineage>
</organism>
<dbReference type="Proteomes" id="UP000501179">
    <property type="component" value="Chromosome"/>
</dbReference>
<protein>
    <submittedName>
        <fullName evidence="1">Uncharacterized protein</fullName>
    </submittedName>
</protein>
<reference evidence="1 2" key="1">
    <citation type="submission" date="2020-03" db="EMBL/GenBank/DDBJ databases">
        <title>A novel species.</title>
        <authorList>
            <person name="Gao J."/>
        </authorList>
    </citation>
    <scope>NUCLEOTIDE SEQUENCE [LARGE SCALE GENOMIC DNA]</scope>
    <source>
        <strain evidence="1 2">QMT-12</strain>
    </source>
</reference>